<dbReference type="GO" id="GO:0019369">
    <property type="term" value="P:arachidonate metabolic process"/>
    <property type="evidence" value="ECO:0007669"/>
    <property type="project" value="TreeGrafter"/>
</dbReference>
<dbReference type="Pfam" id="PF01734">
    <property type="entry name" value="Patatin"/>
    <property type="match status" value="1"/>
</dbReference>
<feature type="active site" description="Proton acceptor" evidence="4">
    <location>
        <position position="214"/>
    </location>
</feature>
<keyword evidence="3 4" id="KW-0443">Lipid metabolism</keyword>
<dbReference type="GO" id="GO:0016740">
    <property type="term" value="F:transferase activity"/>
    <property type="evidence" value="ECO:0007669"/>
    <property type="project" value="UniProtKB-KW"/>
</dbReference>
<evidence type="ECO:0000256" key="1">
    <source>
        <dbReference type="ARBA" id="ARBA00022801"/>
    </source>
</evidence>
<sequence>MSGLSQGRPPPWRILSLDGGGVRGLAELLILQRIFATMEAIVADELGAGPQTFHPCHVFDLIGGTSTGGLIAILIGRLRLSIPKSIAVFRSLAERIFPTPKQSWLSKHVAMASGKSVYDANILESELRHIVDETTGDSETRMMVDADPNSACRVFVCATRMHTTSSILLRTYTPRDPGQASHPVKIWEAARATSAAPPLFDPISIKECGMTLLDGAFRLNNPINETLAEAYDLDPAREFGCILSIGTGVSDGPSLENSRHLLNVAQACVRISLDCEEVAAKFIKGPTGARINAEGRYFRFNVPHKLHGINIDQWERYDAVQEYVETYLETMSSQLDKCARTLLIMSGYRVRERGAAQLDATAAMASTLPMHRPPASPVAAQEKDGMEVRLPGFNFSARHGAFESRALEMDTKTVSHLSLGGMTTDNVSLASYPVGGLLDSEAMSPSPLEGSTTCASVSPVSAGIHGVSVALVPMAGILAAGSQHLSQKQFNLAFDQFKAAIAFSKSVSGGREGLEGLLVAAYLGMGEALVQAACAKQRNPEKAMAHLRSAGQNVTRALAYARGCSGHDSDAAIFLKQAELAFLVIAITKAEVECSGGAIDKVQVECLADKVDNFLDGLSTLRLSAERDEVLSMTIRAEAWKKRLREKHGAIFT</sequence>
<feature type="short sequence motif" description="GXGXXG" evidence="4">
    <location>
        <begin position="19"/>
        <end position="24"/>
    </location>
</feature>
<feature type="domain" description="PNPLA" evidence="5">
    <location>
        <begin position="15"/>
        <end position="227"/>
    </location>
</feature>
<feature type="short sequence motif" description="GXSXG" evidence="4">
    <location>
        <begin position="64"/>
        <end position="68"/>
    </location>
</feature>
<keyword evidence="6" id="KW-0808">Transferase</keyword>
<feature type="short sequence motif" description="DGA/G" evidence="4">
    <location>
        <begin position="214"/>
        <end position="216"/>
    </location>
</feature>
<keyword evidence="1 4" id="KW-0378">Hydrolase</keyword>
<evidence type="ECO:0000256" key="3">
    <source>
        <dbReference type="ARBA" id="ARBA00023098"/>
    </source>
</evidence>
<dbReference type="PROSITE" id="PS51635">
    <property type="entry name" value="PNPLA"/>
    <property type="match status" value="1"/>
</dbReference>
<dbReference type="CDD" id="cd07216">
    <property type="entry name" value="Pat17_PNPLA8_PNPLA9_like3"/>
    <property type="match status" value="1"/>
</dbReference>
<dbReference type="GO" id="GO:0016042">
    <property type="term" value="P:lipid catabolic process"/>
    <property type="evidence" value="ECO:0007669"/>
    <property type="project" value="UniProtKB-UniRule"/>
</dbReference>
<organism evidence="6 7">
    <name type="scientific">Schizothecium vesticola</name>
    <dbReference type="NCBI Taxonomy" id="314040"/>
    <lineage>
        <taxon>Eukaryota</taxon>
        <taxon>Fungi</taxon>
        <taxon>Dikarya</taxon>
        <taxon>Ascomycota</taxon>
        <taxon>Pezizomycotina</taxon>
        <taxon>Sordariomycetes</taxon>
        <taxon>Sordariomycetidae</taxon>
        <taxon>Sordariales</taxon>
        <taxon>Schizotheciaceae</taxon>
        <taxon>Schizothecium</taxon>
    </lineage>
</organism>
<dbReference type="Proteomes" id="UP001172155">
    <property type="component" value="Unassembled WGS sequence"/>
</dbReference>
<gene>
    <name evidence="6" type="ORF">B0T18DRAFT_427081</name>
</gene>
<keyword evidence="7" id="KW-1185">Reference proteome</keyword>
<feature type="active site" description="Nucleophile" evidence="4">
    <location>
        <position position="66"/>
    </location>
</feature>
<name>A0AA40F7H1_9PEZI</name>
<dbReference type="GO" id="GO:0016020">
    <property type="term" value="C:membrane"/>
    <property type="evidence" value="ECO:0007669"/>
    <property type="project" value="TreeGrafter"/>
</dbReference>
<dbReference type="PANTHER" id="PTHR24185">
    <property type="entry name" value="CALCIUM-INDEPENDENT PHOSPHOLIPASE A2-GAMMA"/>
    <property type="match status" value="1"/>
</dbReference>
<accession>A0AA40F7H1</accession>
<dbReference type="SUPFAM" id="SSF52151">
    <property type="entry name" value="FabD/lysophospholipase-like"/>
    <property type="match status" value="1"/>
</dbReference>
<proteinExistence type="predicted"/>
<evidence type="ECO:0000313" key="6">
    <source>
        <dbReference type="EMBL" id="KAK0752643.1"/>
    </source>
</evidence>
<dbReference type="Gene3D" id="3.40.1090.10">
    <property type="entry name" value="Cytosolic phospholipase A2 catalytic domain"/>
    <property type="match status" value="1"/>
</dbReference>
<keyword evidence="2 4" id="KW-0442">Lipid degradation</keyword>
<evidence type="ECO:0000256" key="4">
    <source>
        <dbReference type="PROSITE-ProRule" id="PRU01161"/>
    </source>
</evidence>
<dbReference type="InterPro" id="IPR002641">
    <property type="entry name" value="PNPLA_dom"/>
</dbReference>
<dbReference type="EMBL" id="JAUKUD010000002">
    <property type="protein sequence ID" value="KAK0752643.1"/>
    <property type="molecule type" value="Genomic_DNA"/>
</dbReference>
<dbReference type="GO" id="GO:0046486">
    <property type="term" value="P:glycerolipid metabolic process"/>
    <property type="evidence" value="ECO:0007669"/>
    <property type="project" value="UniProtKB-ARBA"/>
</dbReference>
<evidence type="ECO:0000259" key="5">
    <source>
        <dbReference type="PROSITE" id="PS51635"/>
    </source>
</evidence>
<dbReference type="GO" id="GO:0047499">
    <property type="term" value="F:calcium-independent phospholipase A2 activity"/>
    <property type="evidence" value="ECO:0007669"/>
    <property type="project" value="TreeGrafter"/>
</dbReference>
<evidence type="ECO:0000256" key="2">
    <source>
        <dbReference type="ARBA" id="ARBA00022963"/>
    </source>
</evidence>
<evidence type="ECO:0000313" key="7">
    <source>
        <dbReference type="Proteomes" id="UP001172155"/>
    </source>
</evidence>
<dbReference type="InterPro" id="IPR016035">
    <property type="entry name" value="Acyl_Trfase/lysoPLipase"/>
</dbReference>
<comment type="caution">
    <text evidence="6">The sequence shown here is derived from an EMBL/GenBank/DDBJ whole genome shotgun (WGS) entry which is preliminary data.</text>
</comment>
<dbReference type="PANTHER" id="PTHR24185:SF1">
    <property type="entry name" value="CALCIUM-INDEPENDENT PHOSPHOLIPASE A2-GAMMA"/>
    <property type="match status" value="1"/>
</dbReference>
<protein>
    <submittedName>
        <fullName evidence="6">Acyl transferase/acyl hydrolase/lysophospholipase</fullName>
    </submittedName>
</protein>
<dbReference type="AlphaFoldDB" id="A0AA40F7H1"/>
<reference evidence="6" key="1">
    <citation type="submission" date="2023-06" db="EMBL/GenBank/DDBJ databases">
        <title>Genome-scale phylogeny and comparative genomics of the fungal order Sordariales.</title>
        <authorList>
            <consortium name="Lawrence Berkeley National Laboratory"/>
            <person name="Hensen N."/>
            <person name="Bonometti L."/>
            <person name="Westerberg I."/>
            <person name="Brannstrom I.O."/>
            <person name="Guillou S."/>
            <person name="Cros-Aarteil S."/>
            <person name="Calhoun S."/>
            <person name="Haridas S."/>
            <person name="Kuo A."/>
            <person name="Mondo S."/>
            <person name="Pangilinan J."/>
            <person name="Riley R."/>
            <person name="LaButti K."/>
            <person name="Andreopoulos B."/>
            <person name="Lipzen A."/>
            <person name="Chen C."/>
            <person name="Yanf M."/>
            <person name="Daum C."/>
            <person name="Ng V."/>
            <person name="Clum A."/>
            <person name="Steindorff A."/>
            <person name="Ohm R."/>
            <person name="Martin F."/>
            <person name="Silar P."/>
            <person name="Natvig D."/>
            <person name="Lalanne C."/>
            <person name="Gautier V."/>
            <person name="Ament-velasquez S.L."/>
            <person name="Kruys A."/>
            <person name="Hutchinson M.I."/>
            <person name="Powell A.J."/>
            <person name="Barry K."/>
            <person name="Miller A.N."/>
            <person name="Grigoriev I.V."/>
            <person name="Debuchy R."/>
            <person name="Gladieux P."/>
            <person name="Thoren M.H."/>
            <person name="Johannesson H."/>
        </authorList>
    </citation>
    <scope>NUCLEOTIDE SEQUENCE</scope>
    <source>
        <strain evidence="6">SMH3187-1</strain>
    </source>
</reference>